<feature type="region of interest" description="Disordered" evidence="2">
    <location>
        <begin position="1"/>
        <end position="52"/>
    </location>
</feature>
<feature type="coiled-coil region" evidence="1">
    <location>
        <begin position="1693"/>
        <end position="1720"/>
    </location>
</feature>
<dbReference type="PROSITE" id="PS50076">
    <property type="entry name" value="DNAJ_2"/>
    <property type="match status" value="1"/>
</dbReference>
<feature type="region of interest" description="Disordered" evidence="2">
    <location>
        <begin position="979"/>
        <end position="1030"/>
    </location>
</feature>
<dbReference type="Pfam" id="PF00226">
    <property type="entry name" value="DnaJ"/>
    <property type="match status" value="1"/>
</dbReference>
<comment type="caution">
    <text evidence="4">The sequence shown here is derived from an EMBL/GenBank/DDBJ whole genome shotgun (WGS) entry which is preliminary data.</text>
</comment>
<feature type="compositionally biased region" description="Polar residues" evidence="2">
    <location>
        <begin position="277"/>
        <end position="292"/>
    </location>
</feature>
<evidence type="ECO:0000256" key="1">
    <source>
        <dbReference type="SAM" id="Coils"/>
    </source>
</evidence>
<evidence type="ECO:0000313" key="4">
    <source>
        <dbReference type="EMBL" id="KAG1338547.1"/>
    </source>
</evidence>
<feature type="domain" description="J" evidence="3">
    <location>
        <begin position="1755"/>
        <end position="1840"/>
    </location>
</feature>
<proteinExistence type="predicted"/>
<evidence type="ECO:0000256" key="2">
    <source>
        <dbReference type="SAM" id="MobiDB-lite"/>
    </source>
</evidence>
<keyword evidence="5" id="KW-1185">Reference proteome</keyword>
<dbReference type="CDD" id="cd06257">
    <property type="entry name" value="DnaJ"/>
    <property type="match status" value="1"/>
</dbReference>
<dbReference type="PANTHER" id="PTHR45181">
    <property type="entry name" value="HEAT SHOCK PROTEIN DNAJ WITH TETRATRICOPEPTIDE REPEAT-CONTAINING PROTEIN"/>
    <property type="match status" value="1"/>
</dbReference>
<reference evidence="4" key="2">
    <citation type="submission" date="2019-07" db="EMBL/GenBank/DDBJ databases">
        <authorList>
            <person name="Yang Y."/>
            <person name="Bocs S."/>
            <person name="Baudouin L."/>
        </authorList>
    </citation>
    <scope>NUCLEOTIDE SEQUENCE</scope>
    <source>
        <tissue evidence="4">Spear leaf of Hainan Tall coconut</tissue>
    </source>
</reference>
<dbReference type="Gene3D" id="1.10.287.110">
    <property type="entry name" value="DnaJ domain"/>
    <property type="match status" value="1"/>
</dbReference>
<dbReference type="InterPro" id="IPR011990">
    <property type="entry name" value="TPR-like_helical_dom_sf"/>
</dbReference>
<dbReference type="Gene3D" id="1.25.40.10">
    <property type="entry name" value="Tetratricopeptide repeat domain"/>
    <property type="match status" value="3"/>
</dbReference>
<sequence>MDRSNLGDSFPGSGNSTDGGLNDDFASPAPSLPPSAFPSVSAAGKPLPVAGLSKPRLVKVRKHFVSSRVRPTLAPEGGDALGFNPFRTEPAVSAAGATDRKEGGGMRGVNEKLHSWKHLGSEPGITVPENSSGTDLSGFESVNCESAGFVFGAGSTLKQGANAGSENVKDRAFSFGSEGSRGPNASLFVFGRGAKKSSDSERSSLENLSGTKLGSFESVKSESSSFVFSSGSALKPSVDIGSETVKDRAFSFGGEGSRGSDAGMFVFGSGVKKSSESGRSSQENLSGTNMGSFESVKSESSGFGFGAGSASNQSAKNIVSGNSIDRACGSGSEGSGVFVFGSGVMKSSDLERNSPETSSGMNVGNFDSVKSESADFVFGAISVSNSNKPDHTFKFASKESSNYHSGAFLPGSGVEKISNLSQNLSGNSTGSDMGSFKTGNSESTSFVFDGNARSFSDANSVGSGIAVGAASSIMKNRNGKSDSSVFVFGCGTQKGASSSRNLPENSSIPNLGTYESVNPENANFNFSACSTSTLRSKSMASGNTLGGEFSFTNERSWNPDPGVFVFGSGMGKSSNLSQSSSIVSEEGPFSRLPNELRKLNLQSSGNEEGFENTKQADNKATVDQSNFFVFGGNQNASSSIGDGAANLLPEEMKQLNIGNETASKNTKIGSKDQTANVFVFGSNMKKSSPSSLRSTSSFTSFEKSTFPELPNDVQKLNVEGSFTSCSIGGGAINMLPEEVNVGSGTASKNTRFESMDQTSNVFVSGSNMKKSSTSSQRSTNSFTSFEKSTCSELPNDVQKLNIEGSRNDGSFGKTKHTTYQFKVDVSNGPNGFTFPSNKDASDSFGGNGVNTLHHDMQKSNINKPENSTANIDQGDCSASFKYTFQAGKRDANSTSGHAPPSKAEGHFTFSGVAAPSFNPSSSGPAFHFVGTEFTFRGMHAGQETPYREIRTHKQGDSWLSKENLFTGPHHAMAFNMKKGDAKSTKTKKRRGKSRQSFPARHTFAKPFISMQKGSLENMEPESPGGYSPMDYSPYQENLVADQCSKEASVASDESRRIFFRCASTDTQRSLSVDEREEDLVSATQGLDINKDDLRHDGDGPKRHVERNSAAKSSIIDEQNSEPGRESFVFKSDSVGLSSDNSNAAMEAETGSFCSHIERQATEGGTCFTFATSSEDFGGSNFTFSASPFAQGPLSTAKCHHRRKNRMKTGQDLYNSNPNVSVPLASSSPNLFPLNSSTVQPDSTQDLEGMPLFCQFADDKKEETNRKSDSSKEAITKDAASVAAQEACEKWRLRGNQAYANGYPSKAEDYYTRGVNSISPNETSRYCSRALMLCYSNRAAARMSLGRMREALNDCMMAVAIDPSFLRAQVRAAKLEIGKQNGVSIISGQDRSSCHLALGEIEDALKHFKRCLQLDDGARLDQKILVEASEGLQKAQLRNYEGVIQFCEQSLDSAERNSFLAGSDDQLNNVDSSGNMKISSVRLWRWHLISKSYFYLGKLEDALELLGKHEQVKPTVDRYGNKSSENYTSFSVTVCKLLRLKAAGNEAFQAGKHLEAVEHYTAALTCNTESRPFAAICFCNRAAAYQALGQITDAIADCSLAIALDASYPKVGHIWDDRHASLILVAISLFCIFTFCQRSIGYSNTFPELALGFTNSCKTLFRFFSVKILEQIFILITSIALQAISRRATLHEMIRDYGQAANDLRRLISLLEKQLKNKGNQSGSLGKSTSNNNDLNRARLRLSSVEEAARRETPLDMYMILGIEPLSSAADVKKAYRKAALRHHPDKAGQFLARSENADDGLWREVADEVYMDADRLFKMIGEAYTVLSDPAKHLQYDAEEEVRTMKKKGYNMSSTPKTSADNYSSQYEKSSNRRQWQSYGTSHRRCFASAGTATLVLNYILNDEGSHWVSPRTALEYLIPHIYMGNACKPELIESTYGVNGSGLTCDVNTELTDI</sequence>
<feature type="region of interest" description="Disordered" evidence="2">
    <location>
        <begin position="273"/>
        <end position="292"/>
    </location>
</feature>
<dbReference type="SMART" id="SM00028">
    <property type="entry name" value="TPR"/>
    <property type="match status" value="8"/>
</dbReference>
<dbReference type="SMART" id="SM00271">
    <property type="entry name" value="DnaJ"/>
    <property type="match status" value="1"/>
</dbReference>
<dbReference type="EMBL" id="CM017875">
    <property type="protein sequence ID" value="KAG1338547.1"/>
    <property type="molecule type" value="Genomic_DNA"/>
</dbReference>
<dbReference type="OrthoDB" id="10250354at2759"/>
<dbReference type="InterPro" id="IPR036869">
    <property type="entry name" value="J_dom_sf"/>
</dbReference>
<protein>
    <submittedName>
        <fullName evidence="4">Putative DnaJ subfamily C member 7</fullName>
    </submittedName>
</protein>
<feature type="compositionally biased region" description="Basic and acidic residues" evidence="2">
    <location>
        <begin position="1088"/>
        <end position="1108"/>
    </location>
</feature>
<feature type="compositionally biased region" description="Polar residues" evidence="2">
    <location>
        <begin position="1109"/>
        <end position="1121"/>
    </location>
</feature>
<reference evidence="4" key="1">
    <citation type="journal article" date="2017" name="Gigascience">
        <title>The genome draft of coconut (Cocos nucifera).</title>
        <authorList>
            <person name="Xiao Y."/>
            <person name="Xu P."/>
            <person name="Fan H."/>
            <person name="Baudouin L."/>
            <person name="Xia W."/>
            <person name="Bocs S."/>
            <person name="Xu J."/>
            <person name="Li Q."/>
            <person name="Guo A."/>
            <person name="Zhou L."/>
            <person name="Li J."/>
            <person name="Wu Y."/>
            <person name="Ma Z."/>
            <person name="Armero A."/>
            <person name="Issali A.E."/>
            <person name="Liu N."/>
            <person name="Peng M."/>
            <person name="Yang Y."/>
        </authorList>
    </citation>
    <scope>NUCLEOTIDE SEQUENCE</scope>
    <source>
        <tissue evidence="4">Spear leaf of Hainan Tall coconut</tissue>
    </source>
</reference>
<dbReference type="InterPro" id="IPR001623">
    <property type="entry name" value="DnaJ_domain"/>
</dbReference>
<dbReference type="PRINTS" id="PR00625">
    <property type="entry name" value="JDOMAIN"/>
</dbReference>
<dbReference type="SUPFAM" id="SSF46565">
    <property type="entry name" value="Chaperone J-domain"/>
    <property type="match status" value="1"/>
</dbReference>
<organism evidence="4 5">
    <name type="scientific">Cocos nucifera</name>
    <name type="common">Coconut palm</name>
    <dbReference type="NCBI Taxonomy" id="13894"/>
    <lineage>
        <taxon>Eukaryota</taxon>
        <taxon>Viridiplantae</taxon>
        <taxon>Streptophyta</taxon>
        <taxon>Embryophyta</taxon>
        <taxon>Tracheophyta</taxon>
        <taxon>Spermatophyta</taxon>
        <taxon>Magnoliopsida</taxon>
        <taxon>Liliopsida</taxon>
        <taxon>Arecaceae</taxon>
        <taxon>Arecoideae</taxon>
        <taxon>Cocoseae</taxon>
        <taxon>Attaleinae</taxon>
        <taxon>Cocos</taxon>
    </lineage>
</organism>
<evidence type="ECO:0000259" key="3">
    <source>
        <dbReference type="PROSITE" id="PS50076"/>
    </source>
</evidence>
<accession>A0A8K0I6F9</accession>
<dbReference type="GO" id="GO:0005783">
    <property type="term" value="C:endoplasmic reticulum"/>
    <property type="evidence" value="ECO:0007669"/>
    <property type="project" value="UniProtKB-ARBA"/>
</dbReference>
<feature type="compositionally biased region" description="Basic residues" evidence="2">
    <location>
        <begin position="984"/>
        <end position="993"/>
    </location>
</feature>
<feature type="region of interest" description="Disordered" evidence="2">
    <location>
        <begin position="1081"/>
        <end position="1125"/>
    </location>
</feature>
<dbReference type="InterPro" id="IPR019734">
    <property type="entry name" value="TPR_rpt"/>
</dbReference>
<feature type="region of interest" description="Disordered" evidence="2">
    <location>
        <begin position="1847"/>
        <end position="1875"/>
    </location>
</feature>
<dbReference type="PANTHER" id="PTHR45181:SF4">
    <property type="entry name" value="HEAT SHOCK PROTEIN DNAJ WITH TETRATRICOPEPTIDE REPEAT-CONTAINING PROTEIN"/>
    <property type="match status" value="1"/>
</dbReference>
<dbReference type="Proteomes" id="UP000797356">
    <property type="component" value="Chromosome 4"/>
</dbReference>
<dbReference type="SUPFAM" id="SSF48452">
    <property type="entry name" value="TPR-like"/>
    <property type="match status" value="2"/>
</dbReference>
<gene>
    <name evidence="4" type="ORF">COCNU_04G008530</name>
</gene>
<feature type="compositionally biased region" description="Polar residues" evidence="2">
    <location>
        <begin position="1851"/>
        <end position="1875"/>
    </location>
</feature>
<keyword evidence="1" id="KW-0175">Coiled coil</keyword>
<name>A0A8K0I6F9_COCNU</name>
<evidence type="ECO:0000313" key="5">
    <source>
        <dbReference type="Proteomes" id="UP000797356"/>
    </source>
</evidence>